<protein>
    <submittedName>
        <fullName evidence="9">Transmembrane protein 6/97</fullName>
    </submittedName>
</protein>
<dbReference type="InterPro" id="IPR051987">
    <property type="entry name" value="Sigma-2_receptor-like"/>
</dbReference>
<evidence type="ECO:0000256" key="7">
    <source>
        <dbReference type="PIRNR" id="PIRNR031032"/>
    </source>
</evidence>
<dbReference type="OrthoDB" id="433124at2759"/>
<evidence type="ECO:0000256" key="4">
    <source>
        <dbReference type="ARBA" id="ARBA00022824"/>
    </source>
</evidence>
<dbReference type="GO" id="GO:0005789">
    <property type="term" value="C:endoplasmic reticulum membrane"/>
    <property type="evidence" value="ECO:0007669"/>
    <property type="project" value="UniProtKB-SubCell"/>
</dbReference>
<name>A0A200QL12_MACCD</name>
<feature type="transmembrane region" description="Helical" evidence="7">
    <location>
        <begin position="7"/>
        <end position="26"/>
    </location>
</feature>
<keyword evidence="3 7" id="KW-0812">Transmembrane</keyword>
<organism evidence="9 10">
    <name type="scientific">Macleaya cordata</name>
    <name type="common">Five-seeded plume-poppy</name>
    <name type="synonym">Bocconia cordata</name>
    <dbReference type="NCBI Taxonomy" id="56857"/>
    <lineage>
        <taxon>Eukaryota</taxon>
        <taxon>Viridiplantae</taxon>
        <taxon>Streptophyta</taxon>
        <taxon>Embryophyta</taxon>
        <taxon>Tracheophyta</taxon>
        <taxon>Spermatophyta</taxon>
        <taxon>Magnoliopsida</taxon>
        <taxon>Ranunculales</taxon>
        <taxon>Papaveraceae</taxon>
        <taxon>Papaveroideae</taxon>
        <taxon>Macleaya</taxon>
    </lineage>
</organism>
<dbReference type="AlphaFoldDB" id="A0A200QL12"/>
<dbReference type="InParanoid" id="A0A200QL12"/>
<evidence type="ECO:0000313" key="9">
    <source>
        <dbReference type="EMBL" id="OVA11111.1"/>
    </source>
</evidence>
<keyword evidence="6 7" id="KW-0472">Membrane</keyword>
<feature type="domain" description="EXPERA" evidence="8">
    <location>
        <begin position="7"/>
        <end position="139"/>
    </location>
</feature>
<proteinExistence type="inferred from homology"/>
<gene>
    <name evidence="9" type="ORF">BVC80_1741g100</name>
</gene>
<feature type="transmembrane region" description="Helical" evidence="7">
    <location>
        <begin position="62"/>
        <end position="84"/>
    </location>
</feature>
<dbReference type="STRING" id="56857.A0A200QL12"/>
<comment type="similarity">
    <text evidence="2">Belongs to the TMEM97/sigma-2 receptor family.</text>
</comment>
<evidence type="ECO:0000256" key="2">
    <source>
        <dbReference type="ARBA" id="ARBA00009096"/>
    </source>
</evidence>
<feature type="transmembrane region" description="Helical" evidence="7">
    <location>
        <begin position="96"/>
        <end position="115"/>
    </location>
</feature>
<evidence type="ECO:0000256" key="3">
    <source>
        <dbReference type="ARBA" id="ARBA00022692"/>
    </source>
</evidence>
<evidence type="ECO:0000256" key="1">
    <source>
        <dbReference type="ARBA" id="ARBA00004477"/>
    </source>
</evidence>
<dbReference type="PANTHER" id="PTHR31204:SF1">
    <property type="entry name" value="SIGMA INTRACELLULAR RECEPTOR 2"/>
    <property type="match status" value="1"/>
</dbReference>
<evidence type="ECO:0000313" key="10">
    <source>
        <dbReference type="Proteomes" id="UP000195402"/>
    </source>
</evidence>
<comment type="subcellular location">
    <subcellularLocation>
        <location evidence="1">Endoplasmic reticulum membrane</location>
        <topology evidence="1">Multi-pass membrane protein</topology>
    </subcellularLocation>
</comment>
<dbReference type="FunCoup" id="A0A200QL12">
    <property type="interactions" value="789"/>
</dbReference>
<comment type="caution">
    <text evidence="9">The sequence shown here is derived from an EMBL/GenBank/DDBJ whole genome shotgun (WGS) entry which is preliminary data.</text>
</comment>
<accession>A0A200QL12</accession>
<evidence type="ECO:0000259" key="8">
    <source>
        <dbReference type="PROSITE" id="PS51751"/>
    </source>
</evidence>
<dbReference type="Pfam" id="PF05241">
    <property type="entry name" value="EBP"/>
    <property type="match status" value="1"/>
</dbReference>
<reference evidence="9 10" key="1">
    <citation type="journal article" date="2017" name="Mol. Plant">
        <title>The Genome of Medicinal Plant Macleaya cordata Provides New Insights into Benzylisoquinoline Alkaloids Metabolism.</title>
        <authorList>
            <person name="Liu X."/>
            <person name="Liu Y."/>
            <person name="Huang P."/>
            <person name="Ma Y."/>
            <person name="Qing Z."/>
            <person name="Tang Q."/>
            <person name="Cao H."/>
            <person name="Cheng P."/>
            <person name="Zheng Y."/>
            <person name="Yuan Z."/>
            <person name="Zhou Y."/>
            <person name="Liu J."/>
            <person name="Tang Z."/>
            <person name="Zhuo Y."/>
            <person name="Zhang Y."/>
            <person name="Yu L."/>
            <person name="Huang J."/>
            <person name="Yang P."/>
            <person name="Peng Q."/>
            <person name="Zhang J."/>
            <person name="Jiang W."/>
            <person name="Zhang Z."/>
            <person name="Lin K."/>
            <person name="Ro D.K."/>
            <person name="Chen X."/>
            <person name="Xiong X."/>
            <person name="Shang Y."/>
            <person name="Huang S."/>
            <person name="Zeng J."/>
        </authorList>
    </citation>
    <scope>NUCLEOTIDE SEQUENCE [LARGE SCALE GENOMIC DNA]</scope>
    <source>
        <strain evidence="10">cv. BLH2017</strain>
        <tissue evidence="9">Root</tissue>
    </source>
</reference>
<dbReference type="EMBL" id="MVGT01001732">
    <property type="protein sequence ID" value="OVA11111.1"/>
    <property type="molecule type" value="Genomic_DNA"/>
</dbReference>
<keyword evidence="10" id="KW-1185">Reference proteome</keyword>
<dbReference type="PANTHER" id="PTHR31204">
    <property type="entry name" value="SIGMA INTRACELLULAR RECEPTOR 2"/>
    <property type="match status" value="1"/>
</dbReference>
<feature type="transmembrane region" description="Helical" evidence="7">
    <location>
        <begin position="127"/>
        <end position="147"/>
    </location>
</feature>
<dbReference type="InterPro" id="IPR033118">
    <property type="entry name" value="EXPERA"/>
</dbReference>
<evidence type="ECO:0000256" key="5">
    <source>
        <dbReference type="ARBA" id="ARBA00022989"/>
    </source>
</evidence>
<dbReference type="PIRSF" id="PIRSF031032">
    <property type="entry name" value="TMP_97_prd"/>
    <property type="match status" value="1"/>
</dbReference>
<dbReference type="InterPro" id="IPR016964">
    <property type="entry name" value="Sigma2_recept"/>
</dbReference>
<keyword evidence="5 7" id="KW-1133">Transmembrane helix</keyword>
<dbReference type="Proteomes" id="UP000195402">
    <property type="component" value="Unassembled WGS sequence"/>
</dbReference>
<keyword evidence="4" id="KW-0256">Endoplasmic reticulum</keyword>
<sequence length="165" mass="18757">MFLQKLVNGILFIYFLFMTIATPLFHGQSCLPTNFFPKFLVDIKSHYVEEHSDYLVGEQPDFFVGLIWVNLLVQWPLCIANLYAIITNKSWFKKTCLIYGVFTASGLVAILSELIRSPKAPLDLVYLYARLMGFALFAILNGLVPLYSDSSVNVTRPPVARKKRA</sequence>
<dbReference type="OMA" id="FWHICIN"/>
<dbReference type="PROSITE" id="PS51751">
    <property type="entry name" value="EXPERA"/>
    <property type="match status" value="1"/>
</dbReference>
<evidence type="ECO:0000256" key="6">
    <source>
        <dbReference type="ARBA" id="ARBA00023136"/>
    </source>
</evidence>